<dbReference type="EMBL" id="JACEIB010000003">
    <property type="protein sequence ID" value="MBA2933387.1"/>
    <property type="molecule type" value="Genomic_DNA"/>
</dbReference>
<evidence type="ECO:0000313" key="2">
    <source>
        <dbReference type="Proteomes" id="UP000570166"/>
    </source>
</evidence>
<reference evidence="1 2" key="1">
    <citation type="submission" date="2020-07" db="EMBL/GenBank/DDBJ databases">
        <authorList>
            <person name="Sun Q."/>
        </authorList>
    </citation>
    <scope>NUCLEOTIDE SEQUENCE [LARGE SCALE GENOMIC DNA]</scope>
    <source>
        <strain evidence="1 2">CGMCC 1.13654</strain>
    </source>
</reference>
<keyword evidence="2" id="KW-1185">Reference proteome</keyword>
<protein>
    <submittedName>
        <fullName evidence="1">Uncharacterized protein</fullName>
    </submittedName>
</protein>
<organism evidence="1 2">
    <name type="scientific">Sphingomonas chungangi</name>
    <dbReference type="NCBI Taxonomy" id="2683589"/>
    <lineage>
        <taxon>Bacteria</taxon>
        <taxon>Pseudomonadati</taxon>
        <taxon>Pseudomonadota</taxon>
        <taxon>Alphaproteobacteria</taxon>
        <taxon>Sphingomonadales</taxon>
        <taxon>Sphingomonadaceae</taxon>
        <taxon>Sphingomonas</taxon>
    </lineage>
</organism>
<proteinExistence type="predicted"/>
<evidence type="ECO:0000313" key="1">
    <source>
        <dbReference type="EMBL" id="MBA2933387.1"/>
    </source>
</evidence>
<accession>A0A838L2U3</accession>
<dbReference type="AlphaFoldDB" id="A0A838L2U3"/>
<gene>
    <name evidence="1" type="ORF">HZF05_04685</name>
</gene>
<comment type="caution">
    <text evidence="1">The sequence shown here is derived from an EMBL/GenBank/DDBJ whole genome shotgun (WGS) entry which is preliminary data.</text>
</comment>
<sequence length="212" mass="22796">MIADPPAASVDMPAVRWPDTPVSRLEVLALIQTLNADLLSHPSATLTLDRWCADHKLANPATVVAERVQGAGKPIPPGVYEALKVSPGTAVNYRAVRLKCGAHVLSEADNWYVPSRLTADMNHALETSDIAFGRAVQALNYSRHTLAATLLWSPLAPGWEHEGLPKGSGVPLAIPRHVLEHRAVLTTPDGTPFSLVVENYTSDILDFPPPKG</sequence>
<dbReference type="InterPro" id="IPR028978">
    <property type="entry name" value="Chorismate_lyase_/UTRA_dom_sf"/>
</dbReference>
<dbReference type="RefSeq" id="WP_160363232.1">
    <property type="nucleotide sequence ID" value="NZ_JACEIB010000003.1"/>
</dbReference>
<dbReference type="Gene3D" id="3.40.1410.10">
    <property type="entry name" value="Chorismate lyase-like"/>
    <property type="match status" value="1"/>
</dbReference>
<name>A0A838L2U3_9SPHN</name>
<dbReference type="Proteomes" id="UP000570166">
    <property type="component" value="Unassembled WGS sequence"/>
</dbReference>
<dbReference type="SUPFAM" id="SSF64288">
    <property type="entry name" value="Chorismate lyase-like"/>
    <property type="match status" value="1"/>
</dbReference>